<accession>A0A9D1KQT8</accession>
<dbReference type="InterPro" id="IPR051454">
    <property type="entry name" value="RNA/ubiquinone_mod_enzymes"/>
</dbReference>
<organism evidence="2 3">
    <name type="scientific">Candidatus Faecivivens stercoripullorum</name>
    <dbReference type="NCBI Taxonomy" id="2840805"/>
    <lineage>
        <taxon>Bacteria</taxon>
        <taxon>Bacillati</taxon>
        <taxon>Bacillota</taxon>
        <taxon>Clostridia</taxon>
        <taxon>Eubacteriales</taxon>
        <taxon>Oscillospiraceae</taxon>
        <taxon>Oscillospiraceae incertae sedis</taxon>
        <taxon>Candidatus Faecivivens</taxon>
    </lineage>
</organism>
<dbReference type="Pfam" id="PF01136">
    <property type="entry name" value="Peptidase_U32"/>
    <property type="match status" value="1"/>
</dbReference>
<gene>
    <name evidence="2" type="ORF">IAC43_00250</name>
</gene>
<dbReference type="PANTHER" id="PTHR30217:SF10">
    <property type="entry name" value="23S RRNA 5-HYDROXYCYTIDINE C2501 SYNTHASE"/>
    <property type="match status" value="1"/>
</dbReference>
<dbReference type="Proteomes" id="UP000824160">
    <property type="component" value="Unassembled WGS sequence"/>
</dbReference>
<dbReference type="InterPro" id="IPR020988">
    <property type="entry name" value="Pept_U32_collagenase"/>
</dbReference>
<dbReference type="InterPro" id="IPR001539">
    <property type="entry name" value="Peptidase_U32"/>
</dbReference>
<feature type="domain" description="Peptidase U32 collagenase" evidence="1">
    <location>
        <begin position="321"/>
        <end position="427"/>
    </location>
</feature>
<evidence type="ECO:0000313" key="3">
    <source>
        <dbReference type="Proteomes" id="UP000824160"/>
    </source>
</evidence>
<comment type="caution">
    <text evidence="2">The sequence shown here is derived from an EMBL/GenBank/DDBJ whole genome shotgun (WGS) entry which is preliminary data.</text>
</comment>
<proteinExistence type="predicted"/>
<reference evidence="2" key="2">
    <citation type="journal article" date="2021" name="PeerJ">
        <title>Extensive microbial diversity within the chicken gut microbiome revealed by metagenomics and culture.</title>
        <authorList>
            <person name="Gilroy R."/>
            <person name="Ravi A."/>
            <person name="Getino M."/>
            <person name="Pursley I."/>
            <person name="Horton D.L."/>
            <person name="Alikhan N.F."/>
            <person name="Baker D."/>
            <person name="Gharbi K."/>
            <person name="Hall N."/>
            <person name="Watson M."/>
            <person name="Adriaenssens E.M."/>
            <person name="Foster-Nyarko E."/>
            <person name="Jarju S."/>
            <person name="Secka A."/>
            <person name="Antonio M."/>
            <person name="Oren A."/>
            <person name="Chaudhuri R.R."/>
            <person name="La Ragione R."/>
            <person name="Hildebrand F."/>
            <person name="Pallen M.J."/>
        </authorList>
    </citation>
    <scope>NUCLEOTIDE SEQUENCE</scope>
    <source>
        <strain evidence="2">ChiBcec7-5410</strain>
    </source>
</reference>
<protein>
    <submittedName>
        <fullName evidence="2">U32 family peptidase</fullName>
    </submittedName>
</protein>
<dbReference type="PANTHER" id="PTHR30217">
    <property type="entry name" value="PEPTIDASE U32 FAMILY"/>
    <property type="match status" value="1"/>
</dbReference>
<dbReference type="AlphaFoldDB" id="A0A9D1KQT8"/>
<name>A0A9D1KQT8_9FIRM</name>
<evidence type="ECO:0000259" key="1">
    <source>
        <dbReference type="Pfam" id="PF12392"/>
    </source>
</evidence>
<evidence type="ECO:0000313" key="2">
    <source>
        <dbReference type="EMBL" id="HIT93594.1"/>
    </source>
</evidence>
<dbReference type="EMBL" id="DVLW01000010">
    <property type="protein sequence ID" value="HIT93594.1"/>
    <property type="molecule type" value="Genomic_DNA"/>
</dbReference>
<reference evidence="2" key="1">
    <citation type="submission" date="2020-10" db="EMBL/GenBank/DDBJ databases">
        <authorList>
            <person name="Gilroy R."/>
        </authorList>
    </citation>
    <scope>NUCLEOTIDE SEQUENCE</scope>
    <source>
        <strain evidence="2">ChiBcec7-5410</strain>
    </source>
</reference>
<dbReference type="Pfam" id="PF12392">
    <property type="entry name" value="DUF3656"/>
    <property type="match status" value="1"/>
</dbReference>
<sequence length="721" mass="79412">MQQPNKSGKLEILAPAGSMDALIAAVRCGADAVYLGQKNFSARKNSQNFDEESLTQAVQYAHRCGVKIHQALNIVVFDQELDALRECIRTAVRAGVDAMIVQDWGVAALVREYAPDMALHASTQMAIHSPAGVRLAERLGFSRVVLARELSRKEIEEIVHSTSLETEIFVHGAHCMSVSGQCYLSAAIGGKSGNRGQCAQPCRLPFTAGCSGCGKKSFGENVLSLKDMDLTLYLPEIARMGVTSVKIEGRMKRPEYVAASVTACKQALNGETPDLDTLQAVFSRSGFTDGYFAGQRTREMFGFRTREDVTAAADVFTRLRGLYHKENPLVPVSLSFRMCSGEAVSLVLSDGEHTVSVNGEVPQQAEEGMRPADREYIVRQLEKLGGTPYYLPDRDALSVTLDDGLMIRASQLNAIRREAVQKLDELRQQPSGRWNEASDFVLHPETKQKRTVPDRPAVWCKCAEPEQVEAAAKIADKIILPAAQLVRLAESGQLSDNGRFAGMAGRMIPVLPRLTYREEECISMLQKLKSLGFEELYCESNAHIQLGKEAGFTLIGGPYLNLSNSVALTEARKLGLSAAVLSPEGKLAQLSAVVRKSNIPCGLYAYGRMALMALRNCPVRAQIGCKQCGRNGFLTDRMQTRFPVRCDRKEDILSGENAVSYLLNSLPLSMSDKQRELAGFDFVLLDFTIESPREMAQILDCWQQERPLAEYTRGLYMRGVM</sequence>